<sequence>MDALRALADAGGVARYKELRDAGVPQSAMALAIAEGTVVRPHRGCYALASTPWPDVVATIFRGQPACVTVLETLGLPVVPGALKPHIEVPSNRSLGRPGIRDLELASVHHTEDVADARRPLLRALDASWRCIGRNGQLAAMDAALRLGLMRRDEVLDFTSTPRQIREWLRRHGDPLSESPMESFTRAAMIDAGVPFVPQVEIAGVGRVDFVVANCCVVECDGFAYHSDRERFEEDRRRSNALTTLGIPHLRYAYSHVMRTPEEIIADVRALIWRATG</sequence>
<evidence type="ECO:0000259" key="1">
    <source>
        <dbReference type="Pfam" id="PF13338"/>
    </source>
</evidence>
<dbReference type="EMBL" id="JAUHPX010000004">
    <property type="protein sequence ID" value="MDN4488186.1"/>
    <property type="molecule type" value="Genomic_DNA"/>
</dbReference>
<evidence type="ECO:0000313" key="4">
    <source>
        <dbReference type="Proteomes" id="UP001172737"/>
    </source>
</evidence>
<dbReference type="InterPro" id="IPR049468">
    <property type="entry name" value="Restrct_endonuc-II-like_dom"/>
</dbReference>
<organism evidence="3 4">
    <name type="scientific">Demequina lignilytica</name>
    <dbReference type="NCBI Taxonomy" id="3051663"/>
    <lineage>
        <taxon>Bacteria</taxon>
        <taxon>Bacillati</taxon>
        <taxon>Actinomycetota</taxon>
        <taxon>Actinomycetes</taxon>
        <taxon>Micrococcales</taxon>
        <taxon>Demequinaceae</taxon>
        <taxon>Demequina</taxon>
    </lineage>
</organism>
<keyword evidence="4" id="KW-1185">Reference proteome</keyword>
<dbReference type="InterPro" id="IPR025159">
    <property type="entry name" value="AbiEi_N"/>
</dbReference>
<gene>
    <name evidence="3" type="ORF">QQX10_08405</name>
</gene>
<dbReference type="Gene3D" id="3.40.960.10">
    <property type="entry name" value="VSR Endonuclease"/>
    <property type="match status" value="1"/>
</dbReference>
<proteinExistence type="predicted"/>
<evidence type="ECO:0000259" key="2">
    <source>
        <dbReference type="Pfam" id="PF18741"/>
    </source>
</evidence>
<protein>
    <submittedName>
        <fullName evidence="3">Type IV toxin-antitoxin system AbiEi family antitoxin domain-containing protein</fullName>
    </submittedName>
</protein>
<dbReference type="Proteomes" id="UP001172737">
    <property type="component" value="Unassembled WGS sequence"/>
</dbReference>
<accession>A0AAW7M9B7</accession>
<reference evidence="3" key="1">
    <citation type="submission" date="2023-06" db="EMBL/GenBank/DDBJ databases">
        <title>Sysu t00039.</title>
        <authorList>
            <person name="Gao L."/>
            <person name="Fang B.-Z."/>
            <person name="Li W.-J."/>
        </authorList>
    </citation>
    <scope>NUCLEOTIDE SEQUENCE</scope>
    <source>
        <strain evidence="3">SYSU T00039</strain>
    </source>
</reference>
<dbReference type="RefSeq" id="WP_301118705.1">
    <property type="nucleotide sequence ID" value="NZ_JAUHPX010000004.1"/>
</dbReference>
<feature type="domain" description="Restriction endonuclease type II-like" evidence="2">
    <location>
        <begin position="187"/>
        <end position="271"/>
    </location>
</feature>
<comment type="caution">
    <text evidence="3">The sequence shown here is derived from an EMBL/GenBank/DDBJ whole genome shotgun (WGS) entry which is preliminary data.</text>
</comment>
<evidence type="ECO:0000313" key="3">
    <source>
        <dbReference type="EMBL" id="MDN4488186.1"/>
    </source>
</evidence>
<dbReference type="AlphaFoldDB" id="A0AAW7M9B7"/>
<name>A0AAW7M9B7_9MICO</name>
<feature type="domain" description="AbiEi antitoxin N-terminal" evidence="1">
    <location>
        <begin position="3"/>
        <end position="49"/>
    </location>
</feature>
<dbReference type="Pfam" id="PF18741">
    <property type="entry name" value="MTES_1575"/>
    <property type="match status" value="1"/>
</dbReference>
<dbReference type="Pfam" id="PF13338">
    <property type="entry name" value="AbiEi_4"/>
    <property type="match status" value="1"/>
</dbReference>